<dbReference type="PANTHER" id="PTHR10285">
    <property type="entry name" value="URIDINE KINASE"/>
    <property type="match status" value="1"/>
</dbReference>
<name>A0ABP8E789_9MICO</name>
<gene>
    <name evidence="1" type="ORF">GCM10022256_34850</name>
</gene>
<proteinExistence type="predicted"/>
<dbReference type="InterPro" id="IPR027417">
    <property type="entry name" value="P-loop_NTPase"/>
</dbReference>
<evidence type="ECO:0000313" key="1">
    <source>
        <dbReference type="EMBL" id="GAA4267873.1"/>
    </source>
</evidence>
<accession>A0ABP8E789</accession>
<dbReference type="SUPFAM" id="SSF52540">
    <property type="entry name" value="P-loop containing nucleoside triphosphate hydrolases"/>
    <property type="match status" value="1"/>
</dbReference>
<comment type="caution">
    <text evidence="1">The sequence shown here is derived from an EMBL/GenBank/DDBJ whole genome shotgun (WGS) entry which is preliminary data.</text>
</comment>
<organism evidence="1 2">
    <name type="scientific">Frondihabitans peucedani</name>
    <dbReference type="NCBI Taxonomy" id="598626"/>
    <lineage>
        <taxon>Bacteria</taxon>
        <taxon>Bacillati</taxon>
        <taxon>Actinomycetota</taxon>
        <taxon>Actinomycetes</taxon>
        <taxon>Micrococcales</taxon>
        <taxon>Microbacteriaceae</taxon>
        <taxon>Frondihabitans</taxon>
    </lineage>
</organism>
<reference evidence="2" key="1">
    <citation type="journal article" date="2019" name="Int. J. Syst. Evol. Microbiol.">
        <title>The Global Catalogue of Microorganisms (GCM) 10K type strain sequencing project: providing services to taxonomists for standard genome sequencing and annotation.</title>
        <authorList>
            <consortium name="The Broad Institute Genomics Platform"/>
            <consortium name="The Broad Institute Genome Sequencing Center for Infectious Disease"/>
            <person name="Wu L."/>
            <person name="Ma J."/>
        </authorList>
    </citation>
    <scope>NUCLEOTIDE SEQUENCE [LARGE SCALE GENOMIC DNA]</scope>
    <source>
        <strain evidence="2">JCM 17442</strain>
    </source>
</reference>
<keyword evidence="2" id="KW-1185">Reference proteome</keyword>
<dbReference type="Proteomes" id="UP001501594">
    <property type="component" value="Unassembled WGS sequence"/>
</dbReference>
<dbReference type="RefSeq" id="WP_344798585.1">
    <property type="nucleotide sequence ID" value="NZ_BAABAU010000012.1"/>
</dbReference>
<evidence type="ECO:0000313" key="2">
    <source>
        <dbReference type="Proteomes" id="UP001501594"/>
    </source>
</evidence>
<protein>
    <submittedName>
        <fullName evidence="1">AAA family ATPase</fullName>
    </submittedName>
</protein>
<dbReference type="Gene3D" id="3.40.50.300">
    <property type="entry name" value="P-loop containing nucleotide triphosphate hydrolases"/>
    <property type="match status" value="1"/>
</dbReference>
<dbReference type="EMBL" id="BAABAU010000012">
    <property type="protein sequence ID" value="GAA4267873.1"/>
    <property type="molecule type" value="Genomic_DNA"/>
</dbReference>
<sequence length="189" mass="21338">MPDEELLDRIADTASAREHPVVIGISGFCGSGKSTLARTLVHDVDGAVRMRGDDFLDPARSHRRSTDWDGVDRGRLVSTVLSPFRDRRPSTFQRYDWSSSRLGPEEPLVQAEVLIIDLIGLFHPDTLPVLDLTIWCDVHLDTATRRGLARDRALGRAHDDLWRDVWVPNEQDFVHRFAPREAADVLYSG</sequence>